<keyword evidence="1" id="KW-1133">Transmembrane helix</keyword>
<sequence>MSAGPAPDAAPGRFPVPAAGPAPVPVPRKRAAFESPAVLAEREAAPPTMRRPIATSLGAVLVMLRVVAGVIWMVAFALSWRPVLSDEFGVEVVPGSEDDQTLTLVLVVILVVAGLGLLVVALFGLAVYRGSNVARLLVMTFTTFSITAAAVDYFTGGEEITVRTTLLTLSLDILVMLALSSRAARAYARRPRPKRRRA</sequence>
<evidence type="ECO:0000313" key="3">
    <source>
        <dbReference type="Proteomes" id="UP001501746"/>
    </source>
</evidence>
<evidence type="ECO:0008006" key="4">
    <source>
        <dbReference type="Google" id="ProtNLM"/>
    </source>
</evidence>
<keyword evidence="1" id="KW-0472">Membrane</keyword>
<dbReference type="EMBL" id="BAAANK010000007">
    <property type="protein sequence ID" value="GAA1839864.1"/>
    <property type="molecule type" value="Genomic_DNA"/>
</dbReference>
<dbReference type="RefSeq" id="WP_157426915.1">
    <property type="nucleotide sequence ID" value="NZ_BAAANK010000007.1"/>
</dbReference>
<feature type="transmembrane region" description="Helical" evidence="1">
    <location>
        <begin position="57"/>
        <end position="80"/>
    </location>
</feature>
<feature type="transmembrane region" description="Helical" evidence="1">
    <location>
        <begin position="166"/>
        <end position="188"/>
    </location>
</feature>
<accession>A0ABN2MYA7</accession>
<comment type="caution">
    <text evidence="2">The sequence shown here is derived from an EMBL/GenBank/DDBJ whole genome shotgun (WGS) entry which is preliminary data.</text>
</comment>
<reference evidence="2 3" key="1">
    <citation type="journal article" date="2019" name="Int. J. Syst. Evol. Microbiol.">
        <title>The Global Catalogue of Microorganisms (GCM) 10K type strain sequencing project: providing services to taxonomists for standard genome sequencing and annotation.</title>
        <authorList>
            <consortium name="The Broad Institute Genomics Platform"/>
            <consortium name="The Broad Institute Genome Sequencing Center for Infectious Disease"/>
            <person name="Wu L."/>
            <person name="Ma J."/>
        </authorList>
    </citation>
    <scope>NUCLEOTIDE SEQUENCE [LARGE SCALE GENOMIC DNA]</scope>
    <source>
        <strain evidence="2 3">JCM 14323</strain>
    </source>
</reference>
<protein>
    <recommendedName>
        <fullName evidence="4">Integral membrane protein</fullName>
    </recommendedName>
</protein>
<dbReference type="Proteomes" id="UP001501746">
    <property type="component" value="Unassembled WGS sequence"/>
</dbReference>
<feature type="transmembrane region" description="Helical" evidence="1">
    <location>
        <begin position="100"/>
        <end position="126"/>
    </location>
</feature>
<gene>
    <name evidence="2" type="ORF">GCM10009750_27290</name>
</gene>
<evidence type="ECO:0000313" key="2">
    <source>
        <dbReference type="EMBL" id="GAA1839864.1"/>
    </source>
</evidence>
<feature type="transmembrane region" description="Helical" evidence="1">
    <location>
        <begin position="133"/>
        <end position="154"/>
    </location>
</feature>
<keyword evidence="3" id="KW-1185">Reference proteome</keyword>
<proteinExistence type="predicted"/>
<name>A0ABN2MYA7_9MICO</name>
<evidence type="ECO:0000256" key="1">
    <source>
        <dbReference type="SAM" id="Phobius"/>
    </source>
</evidence>
<keyword evidence="1" id="KW-0812">Transmembrane</keyword>
<organism evidence="2 3">
    <name type="scientific">Agromyces salentinus</name>
    <dbReference type="NCBI Taxonomy" id="269421"/>
    <lineage>
        <taxon>Bacteria</taxon>
        <taxon>Bacillati</taxon>
        <taxon>Actinomycetota</taxon>
        <taxon>Actinomycetes</taxon>
        <taxon>Micrococcales</taxon>
        <taxon>Microbacteriaceae</taxon>
        <taxon>Agromyces</taxon>
    </lineage>
</organism>